<name>A0A7G1NLI6_9ACTN</name>
<dbReference type="EMBL" id="AP023439">
    <property type="protein sequence ID" value="BCL24103.1"/>
    <property type="molecule type" value="Genomic_DNA"/>
</dbReference>
<dbReference type="Proteomes" id="UP000516373">
    <property type="component" value="Chromosome"/>
</dbReference>
<gene>
    <name evidence="2" type="ORF">GCM10017668_59460</name>
</gene>
<dbReference type="AlphaFoldDB" id="A0A7G1NLI6"/>
<sequence length="52" mass="5729">MTRGSRDAPDPWDPELMPHPYEQVPEEGRPVREPSSSAGTSRPAALRSRAVT</sequence>
<evidence type="ECO:0000313" key="3">
    <source>
        <dbReference type="Proteomes" id="UP000516373"/>
    </source>
</evidence>
<evidence type="ECO:0000313" key="2">
    <source>
        <dbReference type="EMBL" id="BCL24103.1"/>
    </source>
</evidence>
<accession>A0A7G1NLI6</accession>
<reference evidence="2 3" key="1">
    <citation type="journal article" date="2014" name="Int. J. Syst. Evol. Microbiol.">
        <title>Complete genome sequence of Corynebacterium casei LMG S-19264T (=DSM 44701T), isolated from a smear-ripened cheese.</title>
        <authorList>
            <consortium name="US DOE Joint Genome Institute (JGI-PGF)"/>
            <person name="Walter F."/>
            <person name="Albersmeier A."/>
            <person name="Kalinowski J."/>
            <person name="Ruckert C."/>
        </authorList>
    </citation>
    <scope>NUCLEOTIDE SEQUENCE [LARGE SCALE GENOMIC DNA]</scope>
    <source>
        <strain evidence="2 3">JCM 4255</strain>
    </source>
</reference>
<protein>
    <submittedName>
        <fullName evidence="2">Uncharacterized protein</fullName>
    </submittedName>
</protein>
<dbReference type="KEGG" id="stui:GCM10017668_59460"/>
<organism evidence="2 3">
    <name type="scientific">Streptomyces tuirus</name>
    <dbReference type="NCBI Taxonomy" id="68278"/>
    <lineage>
        <taxon>Bacteria</taxon>
        <taxon>Bacillati</taxon>
        <taxon>Actinomycetota</taxon>
        <taxon>Actinomycetes</taxon>
        <taxon>Kitasatosporales</taxon>
        <taxon>Streptomycetaceae</taxon>
        <taxon>Streptomyces</taxon>
    </lineage>
</organism>
<feature type="region of interest" description="Disordered" evidence="1">
    <location>
        <begin position="1"/>
        <end position="52"/>
    </location>
</feature>
<proteinExistence type="predicted"/>
<evidence type="ECO:0000256" key="1">
    <source>
        <dbReference type="SAM" id="MobiDB-lite"/>
    </source>
</evidence>